<reference evidence="1" key="1">
    <citation type="submission" date="2019-08" db="EMBL/GenBank/DDBJ databases">
        <authorList>
            <person name="Kucharzyk K."/>
            <person name="Murdoch R.W."/>
            <person name="Higgins S."/>
            <person name="Loffler F."/>
        </authorList>
    </citation>
    <scope>NUCLEOTIDE SEQUENCE</scope>
</reference>
<accession>A0A645H7C5</accession>
<gene>
    <name evidence="1" type="ORF">SDC9_181755</name>
</gene>
<dbReference type="EMBL" id="VSSQ01087203">
    <property type="protein sequence ID" value="MPN34262.1"/>
    <property type="molecule type" value="Genomic_DNA"/>
</dbReference>
<proteinExistence type="predicted"/>
<comment type="caution">
    <text evidence="1">The sequence shown here is derived from an EMBL/GenBank/DDBJ whole genome shotgun (WGS) entry which is preliminary data.</text>
</comment>
<protein>
    <submittedName>
        <fullName evidence="1">Uncharacterized protein</fullName>
    </submittedName>
</protein>
<organism evidence="1">
    <name type="scientific">bioreactor metagenome</name>
    <dbReference type="NCBI Taxonomy" id="1076179"/>
    <lineage>
        <taxon>unclassified sequences</taxon>
        <taxon>metagenomes</taxon>
        <taxon>ecological metagenomes</taxon>
    </lineage>
</organism>
<evidence type="ECO:0000313" key="1">
    <source>
        <dbReference type="EMBL" id="MPN34262.1"/>
    </source>
</evidence>
<name>A0A645H7C5_9ZZZZ</name>
<sequence length="59" mass="6892">MAKKPEAVTVSKFSKEQILKSQRYHERRDLLTALLKDGKQYSHVEVQTLIDDFMKGKVK</sequence>
<dbReference type="AlphaFoldDB" id="A0A645H7C5"/>